<dbReference type="Gene3D" id="3.90.950.10">
    <property type="match status" value="1"/>
</dbReference>
<evidence type="ECO:0000256" key="2">
    <source>
        <dbReference type="ARBA" id="ARBA00022801"/>
    </source>
</evidence>
<dbReference type="PANTHER" id="PTHR43213:SF5">
    <property type="entry name" value="BIFUNCTIONAL DTTP_UTP PYROPHOSPHATASE_METHYLTRANSFERASE PROTEIN-RELATED"/>
    <property type="match status" value="1"/>
</dbReference>
<dbReference type="AlphaFoldDB" id="A0A381P9N3"/>
<dbReference type="GO" id="GO:0047429">
    <property type="term" value="F:nucleoside triphosphate diphosphatase activity"/>
    <property type="evidence" value="ECO:0007669"/>
    <property type="project" value="InterPro"/>
</dbReference>
<evidence type="ECO:0008006" key="4">
    <source>
        <dbReference type="Google" id="ProtNLM"/>
    </source>
</evidence>
<accession>A0A381P9N3</accession>
<dbReference type="InterPro" id="IPR029001">
    <property type="entry name" value="ITPase-like_fam"/>
</dbReference>
<gene>
    <name evidence="3" type="ORF">METZ01_LOCUS16530</name>
</gene>
<organism evidence="3">
    <name type="scientific">marine metagenome</name>
    <dbReference type="NCBI Taxonomy" id="408172"/>
    <lineage>
        <taxon>unclassified sequences</taxon>
        <taxon>metagenomes</taxon>
        <taxon>ecological metagenomes</taxon>
    </lineage>
</organism>
<dbReference type="InterPro" id="IPR003697">
    <property type="entry name" value="Maf-like"/>
</dbReference>
<dbReference type="PIRSF" id="PIRSF006305">
    <property type="entry name" value="Maf"/>
    <property type="match status" value="1"/>
</dbReference>
<dbReference type="EMBL" id="UINC01000922">
    <property type="protein sequence ID" value="SUZ63676.1"/>
    <property type="molecule type" value="Genomic_DNA"/>
</dbReference>
<dbReference type="SUPFAM" id="SSF52972">
    <property type="entry name" value="ITPase-like"/>
    <property type="match status" value="1"/>
</dbReference>
<reference evidence="3" key="1">
    <citation type="submission" date="2018-05" db="EMBL/GenBank/DDBJ databases">
        <authorList>
            <person name="Lanie J.A."/>
            <person name="Ng W.-L."/>
            <person name="Kazmierczak K.M."/>
            <person name="Andrzejewski T.M."/>
            <person name="Davidsen T.M."/>
            <person name="Wayne K.J."/>
            <person name="Tettelin H."/>
            <person name="Glass J.I."/>
            <person name="Rusch D."/>
            <person name="Podicherti R."/>
            <person name="Tsui H.-C.T."/>
            <person name="Winkler M.E."/>
        </authorList>
    </citation>
    <scope>NUCLEOTIDE SEQUENCE</scope>
</reference>
<protein>
    <recommendedName>
        <fullName evidence="4">Maf-like protein</fullName>
    </recommendedName>
</protein>
<dbReference type="HAMAP" id="MF_00528">
    <property type="entry name" value="Maf"/>
    <property type="match status" value="1"/>
</dbReference>
<evidence type="ECO:0000256" key="1">
    <source>
        <dbReference type="ARBA" id="ARBA00001968"/>
    </source>
</evidence>
<name>A0A381P9N3_9ZZZZ</name>
<dbReference type="Pfam" id="PF02545">
    <property type="entry name" value="Maf"/>
    <property type="match status" value="1"/>
</dbReference>
<dbReference type="CDD" id="cd00555">
    <property type="entry name" value="Maf"/>
    <property type="match status" value="1"/>
</dbReference>
<dbReference type="PANTHER" id="PTHR43213">
    <property type="entry name" value="BIFUNCTIONAL DTTP/UTP PYROPHOSPHATASE/METHYLTRANSFERASE PROTEIN-RELATED"/>
    <property type="match status" value="1"/>
</dbReference>
<proteinExistence type="inferred from homology"/>
<sequence>MIEPADIDESLKVGEGPRDYVRRMARSKARHIRADLAVLGADTIVHVDGEVLGKPADRGQAISFLDRLSGREHEVMTAVAISLRDRIEIVDVVTKVHFRDLKSGEAARYWATGEPLDKAGGYGLQGVGAVFVDQVIGSYSAVIGLPLVETERLLSSFGVDTWRNRA</sequence>
<dbReference type="NCBIfam" id="TIGR00172">
    <property type="entry name" value="maf"/>
    <property type="match status" value="1"/>
</dbReference>
<comment type="cofactor">
    <cofactor evidence="1">
        <name>a divalent metal cation</name>
        <dbReference type="ChEBI" id="CHEBI:60240"/>
    </cofactor>
</comment>
<keyword evidence="2" id="KW-0378">Hydrolase</keyword>
<evidence type="ECO:0000313" key="3">
    <source>
        <dbReference type="EMBL" id="SUZ63676.1"/>
    </source>
</evidence>